<protein>
    <submittedName>
        <fullName evidence="1">Uncharacterized protein</fullName>
    </submittedName>
</protein>
<organism evidence="1 2">
    <name type="scientific">Marasmius tenuissimus</name>
    <dbReference type="NCBI Taxonomy" id="585030"/>
    <lineage>
        <taxon>Eukaryota</taxon>
        <taxon>Fungi</taxon>
        <taxon>Dikarya</taxon>
        <taxon>Basidiomycota</taxon>
        <taxon>Agaricomycotina</taxon>
        <taxon>Agaricomycetes</taxon>
        <taxon>Agaricomycetidae</taxon>
        <taxon>Agaricales</taxon>
        <taxon>Marasmiineae</taxon>
        <taxon>Marasmiaceae</taxon>
        <taxon>Marasmius</taxon>
    </lineage>
</organism>
<evidence type="ECO:0000313" key="2">
    <source>
        <dbReference type="Proteomes" id="UP001437256"/>
    </source>
</evidence>
<sequence length="276" mass="31640">MSFLYTTGLHARHLILALRNYRYLFSLPANRLVHAALRELQSMWLDGKDCWLKDVVKIIEHTAPEWPAIGESMTSLEGVDEMIAGIEKWSWNEVLTDLHNSKKLSILQTRYPRPPLVNKPSTIFHLQSYLLVPTPAHRKSLCCLVTSCHHLAVETLRWGSYDSRKNRLCRFCKLKVEDELHTVFECEHYTEVSLRAEIKPRIALTVDGSRGMGILNEAMDDPGLRAVLASFVHNVLAIYDSTPMYRAPQYIPGSTNTEDDTFTIPEEDDQVEQLYV</sequence>
<comment type="caution">
    <text evidence="1">The sequence shown here is derived from an EMBL/GenBank/DDBJ whole genome shotgun (WGS) entry which is preliminary data.</text>
</comment>
<gene>
    <name evidence="1" type="ORF">AAF712_016179</name>
</gene>
<proteinExistence type="predicted"/>
<evidence type="ECO:0000313" key="1">
    <source>
        <dbReference type="EMBL" id="KAL0057187.1"/>
    </source>
</evidence>
<keyword evidence="2" id="KW-1185">Reference proteome</keyword>
<dbReference type="EMBL" id="JBBXMP010000642">
    <property type="protein sequence ID" value="KAL0057187.1"/>
    <property type="molecule type" value="Genomic_DNA"/>
</dbReference>
<reference evidence="1 2" key="1">
    <citation type="submission" date="2024-05" db="EMBL/GenBank/DDBJ databases">
        <title>A draft genome resource for the thread blight pathogen Marasmius tenuissimus strain MS-2.</title>
        <authorList>
            <person name="Yulfo-Soto G.E."/>
            <person name="Baruah I.K."/>
            <person name="Amoako-Attah I."/>
            <person name="Bukari Y."/>
            <person name="Meinhardt L.W."/>
            <person name="Bailey B.A."/>
            <person name="Cohen S.P."/>
        </authorList>
    </citation>
    <scope>NUCLEOTIDE SEQUENCE [LARGE SCALE GENOMIC DNA]</scope>
    <source>
        <strain evidence="1 2">MS-2</strain>
    </source>
</reference>
<accession>A0ABR2Z7F3</accession>
<dbReference type="Proteomes" id="UP001437256">
    <property type="component" value="Unassembled WGS sequence"/>
</dbReference>
<name>A0ABR2Z7F3_9AGAR</name>